<reference evidence="2" key="2">
    <citation type="journal article" date="2021" name="PeerJ">
        <title>Extensive microbial diversity within the chicken gut microbiome revealed by metagenomics and culture.</title>
        <authorList>
            <person name="Gilroy R."/>
            <person name="Ravi A."/>
            <person name="Getino M."/>
            <person name="Pursley I."/>
            <person name="Horton D.L."/>
            <person name="Alikhan N.F."/>
            <person name="Baker D."/>
            <person name="Gharbi K."/>
            <person name="Hall N."/>
            <person name="Watson M."/>
            <person name="Adriaenssens E.M."/>
            <person name="Foster-Nyarko E."/>
            <person name="Jarju S."/>
            <person name="Secka A."/>
            <person name="Antonio M."/>
            <person name="Oren A."/>
            <person name="Chaudhuri R.R."/>
            <person name="La Ragione R."/>
            <person name="Hildebrand F."/>
            <person name="Pallen M.J."/>
        </authorList>
    </citation>
    <scope>NUCLEOTIDE SEQUENCE</scope>
    <source>
        <strain evidence="2">1063</strain>
    </source>
</reference>
<evidence type="ECO:0000313" key="3">
    <source>
        <dbReference type="Proteomes" id="UP000824088"/>
    </source>
</evidence>
<accession>A0A9D1HRF9</accession>
<dbReference type="Proteomes" id="UP000824088">
    <property type="component" value="Unassembled WGS sequence"/>
</dbReference>
<organism evidence="2 3">
    <name type="scientific">Candidatus Limadaptatus stercorigallinarum</name>
    <dbReference type="NCBI Taxonomy" id="2840845"/>
    <lineage>
        <taxon>Bacteria</taxon>
        <taxon>Bacillati</taxon>
        <taxon>Bacillota</taxon>
        <taxon>Clostridia</taxon>
        <taxon>Eubacteriales</taxon>
        <taxon>Candidatus Limadaptatus</taxon>
    </lineage>
</organism>
<protein>
    <submittedName>
        <fullName evidence="2">Uncharacterized protein</fullName>
    </submittedName>
</protein>
<evidence type="ECO:0000313" key="2">
    <source>
        <dbReference type="EMBL" id="HIU21154.1"/>
    </source>
</evidence>
<name>A0A9D1HRF9_9FIRM</name>
<feature type="transmembrane region" description="Helical" evidence="1">
    <location>
        <begin position="52"/>
        <end position="71"/>
    </location>
</feature>
<gene>
    <name evidence="2" type="ORF">IAD51_02800</name>
</gene>
<evidence type="ECO:0000256" key="1">
    <source>
        <dbReference type="SAM" id="Phobius"/>
    </source>
</evidence>
<keyword evidence="1" id="KW-0472">Membrane</keyword>
<dbReference type="EMBL" id="DVMN01000052">
    <property type="protein sequence ID" value="HIU21154.1"/>
    <property type="molecule type" value="Genomic_DNA"/>
</dbReference>
<comment type="caution">
    <text evidence="2">The sequence shown here is derived from an EMBL/GenBank/DDBJ whole genome shotgun (WGS) entry which is preliminary data.</text>
</comment>
<feature type="transmembrane region" description="Helical" evidence="1">
    <location>
        <begin position="215"/>
        <end position="237"/>
    </location>
</feature>
<feature type="non-terminal residue" evidence="2">
    <location>
        <position position="238"/>
    </location>
</feature>
<proteinExistence type="predicted"/>
<feature type="transmembrane region" description="Helical" evidence="1">
    <location>
        <begin position="151"/>
        <end position="178"/>
    </location>
</feature>
<keyword evidence="1" id="KW-0812">Transmembrane</keyword>
<keyword evidence="1" id="KW-1133">Transmembrane helix</keyword>
<sequence length="238" mass="26995">MKNRLFYAEFGDADAAPAAAADENSRKKVSDAFRVSFDNSQKKFFGLVRDGIFALLALVLFALSFAPVYGIRSSAYSPEYTTVDIVGMMFDLTADWDDEKYYEEYRDAREEFSEKYDEARKAGNYAEMRRLADRWRIEETRLLLRLERTDIPIGTFVVAGLIGLFFIVFAFLLAAVYVTAFVRTLLGKERIPAFLASRKLFAACGGCHGALFPAYLFYMVLFLLAVLQFGTITTYFVA</sequence>
<reference evidence="2" key="1">
    <citation type="submission" date="2020-10" db="EMBL/GenBank/DDBJ databases">
        <authorList>
            <person name="Gilroy R."/>
        </authorList>
    </citation>
    <scope>NUCLEOTIDE SEQUENCE</scope>
    <source>
        <strain evidence="2">1063</strain>
    </source>
</reference>
<dbReference type="AlphaFoldDB" id="A0A9D1HRF9"/>